<dbReference type="InterPro" id="IPR021109">
    <property type="entry name" value="Peptidase_aspartic_dom_sf"/>
</dbReference>
<dbReference type="InterPro" id="IPR001995">
    <property type="entry name" value="Peptidase_A2_cat"/>
</dbReference>
<dbReference type="PROSITE" id="PS50175">
    <property type="entry name" value="ASP_PROT_RETROV"/>
    <property type="match status" value="1"/>
</dbReference>
<dbReference type="Gene3D" id="2.40.70.10">
    <property type="entry name" value="Acid Proteases"/>
    <property type="match status" value="1"/>
</dbReference>
<sequence length="126" mass="14010">MSLKSINTEEEESPQEKITFIDKINFSFPIGMMEILIGQKEYTVKALVDTAAELNIIPENESIEVGLHMRTFYIKLRGIGGHSTAIVGLAENTPIILPSGDERRIHFLVARGAVHTFVGRPFLADN</sequence>
<comment type="caution">
    <text evidence="3">The sequence shown here is derived from an EMBL/GenBank/DDBJ whole genome shotgun (WGS) entry which is preliminary data.</text>
</comment>
<keyword evidence="1" id="KW-0378">Hydrolase</keyword>
<protein>
    <recommendedName>
        <fullName evidence="2">Peptidase A2 domain-containing protein</fullName>
    </recommendedName>
</protein>
<evidence type="ECO:0000313" key="3">
    <source>
        <dbReference type="EMBL" id="MBW0465735.1"/>
    </source>
</evidence>
<evidence type="ECO:0000256" key="1">
    <source>
        <dbReference type="ARBA" id="ARBA00022801"/>
    </source>
</evidence>
<dbReference type="AlphaFoldDB" id="A0A9Q3BIZ7"/>
<evidence type="ECO:0000259" key="2">
    <source>
        <dbReference type="PROSITE" id="PS50175"/>
    </source>
</evidence>
<dbReference type="Proteomes" id="UP000765509">
    <property type="component" value="Unassembled WGS sequence"/>
</dbReference>
<dbReference type="EMBL" id="AVOT02001115">
    <property type="protein sequence ID" value="MBW0465735.1"/>
    <property type="molecule type" value="Genomic_DNA"/>
</dbReference>
<accession>A0A9Q3BIZ7</accession>
<dbReference type="OrthoDB" id="5535068at2759"/>
<evidence type="ECO:0000313" key="4">
    <source>
        <dbReference type="Proteomes" id="UP000765509"/>
    </source>
</evidence>
<keyword evidence="4" id="KW-1185">Reference proteome</keyword>
<reference evidence="3" key="1">
    <citation type="submission" date="2021-03" db="EMBL/GenBank/DDBJ databases">
        <title>Draft genome sequence of rust myrtle Austropuccinia psidii MF-1, a brazilian biotype.</title>
        <authorList>
            <person name="Quecine M.C."/>
            <person name="Pachon D.M.R."/>
            <person name="Bonatelli M.L."/>
            <person name="Correr F.H."/>
            <person name="Franceschini L.M."/>
            <person name="Leite T.F."/>
            <person name="Margarido G.R.A."/>
            <person name="Almeida C.A."/>
            <person name="Ferrarezi J.A."/>
            <person name="Labate C.A."/>
        </authorList>
    </citation>
    <scope>NUCLEOTIDE SEQUENCE</scope>
    <source>
        <strain evidence="3">MF-1</strain>
    </source>
</reference>
<organism evidence="3 4">
    <name type="scientific">Austropuccinia psidii MF-1</name>
    <dbReference type="NCBI Taxonomy" id="1389203"/>
    <lineage>
        <taxon>Eukaryota</taxon>
        <taxon>Fungi</taxon>
        <taxon>Dikarya</taxon>
        <taxon>Basidiomycota</taxon>
        <taxon>Pucciniomycotina</taxon>
        <taxon>Pucciniomycetes</taxon>
        <taxon>Pucciniales</taxon>
        <taxon>Sphaerophragmiaceae</taxon>
        <taxon>Austropuccinia</taxon>
    </lineage>
</organism>
<name>A0A9Q3BIZ7_9BASI</name>
<feature type="domain" description="Peptidase A2" evidence="2">
    <location>
        <begin position="44"/>
        <end position="81"/>
    </location>
</feature>
<gene>
    <name evidence="3" type="ORF">O181_005450</name>
</gene>
<proteinExistence type="predicted"/>
<dbReference type="GO" id="GO:0006508">
    <property type="term" value="P:proteolysis"/>
    <property type="evidence" value="ECO:0007669"/>
    <property type="project" value="InterPro"/>
</dbReference>
<dbReference type="SUPFAM" id="SSF50630">
    <property type="entry name" value="Acid proteases"/>
    <property type="match status" value="1"/>
</dbReference>
<dbReference type="GO" id="GO:0004190">
    <property type="term" value="F:aspartic-type endopeptidase activity"/>
    <property type="evidence" value="ECO:0007669"/>
    <property type="project" value="InterPro"/>
</dbReference>